<dbReference type="Proteomes" id="UP000270299">
    <property type="component" value="Unassembled WGS sequence"/>
</dbReference>
<dbReference type="PRINTS" id="PR00412">
    <property type="entry name" value="EPOXHYDRLASE"/>
</dbReference>
<accession>A0A3L6ZZ53</accession>
<organism evidence="2 3">
    <name type="scientific">Mycetocola manganoxydans</name>
    <dbReference type="NCBI Taxonomy" id="699879"/>
    <lineage>
        <taxon>Bacteria</taxon>
        <taxon>Bacillati</taxon>
        <taxon>Actinomycetota</taxon>
        <taxon>Actinomycetes</taxon>
        <taxon>Micrococcales</taxon>
        <taxon>Microbacteriaceae</taxon>
        <taxon>Mycetocola</taxon>
    </lineage>
</organism>
<dbReference type="GO" id="GO:0016787">
    <property type="term" value="F:hydrolase activity"/>
    <property type="evidence" value="ECO:0007669"/>
    <property type="project" value="UniProtKB-KW"/>
</dbReference>
<dbReference type="Gene3D" id="3.40.50.1820">
    <property type="entry name" value="alpha/beta hydrolase"/>
    <property type="match status" value="1"/>
</dbReference>
<dbReference type="RefSeq" id="WP_121672173.1">
    <property type="nucleotide sequence ID" value="NZ_BMXM01000001.1"/>
</dbReference>
<dbReference type="InterPro" id="IPR050266">
    <property type="entry name" value="AB_hydrolase_sf"/>
</dbReference>
<dbReference type="PANTHER" id="PTHR43798:SF33">
    <property type="entry name" value="HYDROLASE, PUTATIVE (AFU_ORTHOLOGUE AFUA_2G14860)-RELATED"/>
    <property type="match status" value="1"/>
</dbReference>
<dbReference type="PANTHER" id="PTHR43798">
    <property type="entry name" value="MONOACYLGLYCEROL LIPASE"/>
    <property type="match status" value="1"/>
</dbReference>
<evidence type="ECO:0000313" key="3">
    <source>
        <dbReference type="Proteomes" id="UP000270299"/>
    </source>
</evidence>
<evidence type="ECO:0000313" key="2">
    <source>
        <dbReference type="EMBL" id="RLP72452.1"/>
    </source>
</evidence>
<keyword evidence="2" id="KW-0378">Hydrolase</keyword>
<dbReference type="OrthoDB" id="5195507at2"/>
<evidence type="ECO:0000259" key="1">
    <source>
        <dbReference type="Pfam" id="PF12697"/>
    </source>
</evidence>
<sequence>MTVTSPYSARLDRIPVAAHSVDIDGSRTRYWEYGSSGTGPTVVMVHGFRGDHHGLEPVVAHLEGLHILSPDLPGFGESEPLSTPHDIDGYATWLMAFVAALELPEPPVILGHSFGSIVVSAALARTTLRAPLVILVNPIAAPALAGPRGFLTRLAVFYYKMGAILPERLGFALLRNRVIVRVMSVTMAKTKDRSLRRWIHSQHDLYFSAFGNRAVVLEAFKASVGNDVSEFASDIVDRTLLIAADQDDITPVAAQHTLVRRFPDAELEILSGVGHLIHYEVPAEAAGLIRGFLAGEKA</sequence>
<dbReference type="InterPro" id="IPR029058">
    <property type="entry name" value="AB_hydrolase_fold"/>
</dbReference>
<name>A0A3L6ZZ53_9MICO</name>
<comment type="caution">
    <text evidence="2">The sequence shown here is derived from an EMBL/GenBank/DDBJ whole genome shotgun (WGS) entry which is preliminary data.</text>
</comment>
<proteinExistence type="predicted"/>
<dbReference type="GO" id="GO:0016020">
    <property type="term" value="C:membrane"/>
    <property type="evidence" value="ECO:0007669"/>
    <property type="project" value="TreeGrafter"/>
</dbReference>
<gene>
    <name evidence="2" type="ORF">D9V29_04725</name>
</gene>
<dbReference type="Pfam" id="PF12697">
    <property type="entry name" value="Abhydrolase_6"/>
    <property type="match status" value="1"/>
</dbReference>
<dbReference type="AlphaFoldDB" id="A0A3L6ZZ53"/>
<dbReference type="SUPFAM" id="SSF53474">
    <property type="entry name" value="alpha/beta-Hydrolases"/>
    <property type="match status" value="1"/>
</dbReference>
<keyword evidence="3" id="KW-1185">Reference proteome</keyword>
<dbReference type="InterPro" id="IPR000639">
    <property type="entry name" value="Epox_hydrolase-like"/>
</dbReference>
<dbReference type="InterPro" id="IPR000073">
    <property type="entry name" value="AB_hydrolase_1"/>
</dbReference>
<protein>
    <submittedName>
        <fullName evidence="2">Alpha/beta hydrolase</fullName>
    </submittedName>
</protein>
<reference evidence="2 3" key="1">
    <citation type="submission" date="2018-10" db="EMBL/GenBank/DDBJ databases">
        <authorList>
            <person name="Li J."/>
        </authorList>
    </citation>
    <scope>NUCLEOTIDE SEQUENCE [LARGE SCALE GENOMIC DNA]</scope>
    <source>
        <strain evidence="2 3">CCTCC AB209002</strain>
    </source>
</reference>
<dbReference type="EMBL" id="RCUV01000005">
    <property type="protein sequence ID" value="RLP72452.1"/>
    <property type="molecule type" value="Genomic_DNA"/>
</dbReference>
<feature type="domain" description="AB hydrolase-1" evidence="1">
    <location>
        <begin position="42"/>
        <end position="286"/>
    </location>
</feature>
<dbReference type="PRINTS" id="PR00111">
    <property type="entry name" value="ABHYDROLASE"/>
</dbReference>